<dbReference type="AlphaFoldDB" id="G5JDS9"/>
<feature type="region of interest" description="Disordered" evidence="1">
    <location>
        <begin position="25"/>
        <end position="120"/>
    </location>
</feature>
<dbReference type="EMBL" id="AESD01000879">
    <property type="protein sequence ID" value="EHJ09659.1"/>
    <property type="molecule type" value="Genomic_DNA"/>
</dbReference>
<feature type="compositionally biased region" description="Polar residues" evidence="1">
    <location>
        <begin position="26"/>
        <end position="35"/>
    </location>
</feature>
<feature type="compositionally biased region" description="Acidic residues" evidence="1">
    <location>
        <begin position="93"/>
        <end position="106"/>
    </location>
</feature>
<protein>
    <submittedName>
        <fullName evidence="2">Uncharacterized protein</fullName>
    </submittedName>
</protein>
<evidence type="ECO:0000313" key="2">
    <source>
        <dbReference type="EMBL" id="EHJ09659.1"/>
    </source>
</evidence>
<evidence type="ECO:0000256" key="1">
    <source>
        <dbReference type="SAM" id="MobiDB-lite"/>
    </source>
</evidence>
<dbReference type="RefSeq" id="WP_007313308.1">
    <property type="nucleotide sequence ID" value="NZ_AESD01000879.1"/>
</dbReference>
<dbReference type="Proteomes" id="UP000003477">
    <property type="component" value="Unassembled WGS sequence"/>
</dbReference>
<gene>
    <name evidence="2" type="ORF">CWATWH0003_5568</name>
</gene>
<accession>G5JDS9</accession>
<evidence type="ECO:0000313" key="3">
    <source>
        <dbReference type="Proteomes" id="UP000003477"/>
    </source>
</evidence>
<dbReference type="PATRIC" id="fig|423471.3.peg.5202"/>
<name>G5JDS9_CROWT</name>
<feature type="compositionally biased region" description="Polar residues" evidence="1">
    <location>
        <begin position="79"/>
        <end position="88"/>
    </location>
</feature>
<comment type="caution">
    <text evidence="2">The sequence shown here is derived from an EMBL/GenBank/DDBJ whole genome shotgun (WGS) entry which is preliminary data.</text>
</comment>
<dbReference type="GeneID" id="88768863"/>
<proteinExistence type="predicted"/>
<feature type="compositionally biased region" description="Polar residues" evidence="1">
    <location>
        <begin position="57"/>
        <end position="72"/>
    </location>
</feature>
<organism evidence="2 3">
    <name type="scientific">Crocosphaera watsonii WH 0003</name>
    <dbReference type="NCBI Taxonomy" id="423471"/>
    <lineage>
        <taxon>Bacteria</taxon>
        <taxon>Bacillati</taxon>
        <taxon>Cyanobacteriota</taxon>
        <taxon>Cyanophyceae</taxon>
        <taxon>Oscillatoriophycideae</taxon>
        <taxon>Chroococcales</taxon>
        <taxon>Aphanothecaceae</taxon>
        <taxon>Crocosphaera</taxon>
    </lineage>
</organism>
<sequence length="202" mass="23115">MPNKRARITDDNDPLSSTDEVLAGFQQLSQSTSQPVEKRESQQPNQQKSQPVEKSESQQVNQSNRNQANLSDSPEHEQSTSQPVALSTGQLEEQLESQEVELSLEQEGEKQSNNQLTRQKVKKLTSEQVDKLKLRKVTFKIQESVVNRLDRLHLQLQLDLGKANAPYKEVIVEEAISLLLEEMESNRDELIEVLQERQSQRK</sequence>
<reference evidence="2 3" key="1">
    <citation type="journal article" date="2011" name="Front. Microbiol.">
        <title>Two Strains of Crocosphaera watsonii with Highly Conserved Genomes are Distinguished by Strain-Specific Features.</title>
        <authorList>
            <person name="Bench S.R."/>
            <person name="Ilikchyan I.N."/>
            <person name="Tripp H.J."/>
            <person name="Zehr J.P."/>
        </authorList>
    </citation>
    <scope>NUCLEOTIDE SEQUENCE [LARGE SCALE GENOMIC DNA]</scope>
    <source>
        <strain evidence="2 3">WH 0003</strain>
    </source>
</reference>